<dbReference type="EnsemblMetazoa" id="Aqu2.1.36647_001">
    <property type="protein sequence ID" value="Aqu2.1.36647_001"/>
    <property type="gene ID" value="Aqu2.1.36647"/>
</dbReference>
<accession>A0A1X7VAU7</accession>
<evidence type="ECO:0000313" key="1">
    <source>
        <dbReference type="EnsemblMetazoa" id="Aqu2.1.36647_001"/>
    </source>
</evidence>
<dbReference type="AlphaFoldDB" id="A0A1X7VAU7"/>
<organism evidence="1">
    <name type="scientific">Amphimedon queenslandica</name>
    <name type="common">Sponge</name>
    <dbReference type="NCBI Taxonomy" id="400682"/>
    <lineage>
        <taxon>Eukaryota</taxon>
        <taxon>Metazoa</taxon>
        <taxon>Porifera</taxon>
        <taxon>Demospongiae</taxon>
        <taxon>Heteroscleromorpha</taxon>
        <taxon>Haplosclerida</taxon>
        <taxon>Niphatidae</taxon>
        <taxon>Amphimedon</taxon>
    </lineage>
</organism>
<protein>
    <submittedName>
        <fullName evidence="1">Uncharacterized protein</fullName>
    </submittedName>
</protein>
<proteinExistence type="predicted"/>
<sequence>TGPLFPIGLLSYGLNELLAIVYHQVQNDKLPSCKVAIGKFYSVIDLKLRNKGLRPDNAYRFVDYLVSSKCLYHSVVKYGLNADANLQTQVKECM</sequence>
<reference evidence="1" key="1">
    <citation type="submission" date="2017-05" db="UniProtKB">
        <authorList>
            <consortium name="EnsemblMetazoa"/>
        </authorList>
    </citation>
    <scope>IDENTIFICATION</scope>
</reference>
<name>A0A1X7VAU7_AMPQE</name>
<dbReference type="InParanoid" id="A0A1X7VAU7"/>